<keyword evidence="1" id="KW-0472">Membrane</keyword>
<dbReference type="RefSeq" id="WP_224836584.1">
    <property type="nucleotide sequence ID" value="NZ_AP027268.1"/>
</dbReference>
<evidence type="ECO:0000256" key="1">
    <source>
        <dbReference type="SAM" id="Phobius"/>
    </source>
</evidence>
<keyword evidence="1" id="KW-0812">Transmembrane</keyword>
<accession>A0AA48HD71</accession>
<dbReference type="EMBL" id="AP027268">
    <property type="protein sequence ID" value="BDW91268.1"/>
    <property type="molecule type" value="Genomic_DNA"/>
</dbReference>
<proteinExistence type="predicted"/>
<dbReference type="Proteomes" id="UP001330184">
    <property type="component" value="Chromosome"/>
</dbReference>
<dbReference type="Pfam" id="PF13239">
    <property type="entry name" value="2TM"/>
    <property type="match status" value="1"/>
</dbReference>
<feature type="transmembrane region" description="Helical" evidence="1">
    <location>
        <begin position="21"/>
        <end position="41"/>
    </location>
</feature>
<sequence>MKNFTEDRYSRAKERVENLKGFFYSLISYCVIIPLLVYINYRTTDIPWALFPAAGWGLGLLFQGLTAYGRNPILGKEWEERKIQEFMNNKEF</sequence>
<evidence type="ECO:0000313" key="3">
    <source>
        <dbReference type="EMBL" id="BDW91268.1"/>
    </source>
</evidence>
<dbReference type="InterPro" id="IPR025698">
    <property type="entry name" value="2TM_dom"/>
</dbReference>
<keyword evidence="1" id="KW-1133">Transmembrane helix</keyword>
<reference evidence="3 4" key="1">
    <citation type="submission" date="2023-01" db="EMBL/GenBank/DDBJ databases">
        <title>Complete genome sequence of Muricauda aquimarina strain IFOP_LL357.</title>
        <authorList>
            <person name="Gajardo G."/>
            <person name="Ueki S."/>
            <person name="Maruyama F."/>
        </authorList>
    </citation>
    <scope>NUCLEOTIDE SEQUENCE [LARGE SCALE GENOMIC DNA]</scope>
    <source>
        <strain evidence="3 4">IFOP_LL357</strain>
    </source>
</reference>
<evidence type="ECO:0000313" key="4">
    <source>
        <dbReference type="Proteomes" id="UP001330184"/>
    </source>
</evidence>
<gene>
    <name evidence="3" type="ORF">MACH07_01000</name>
</gene>
<evidence type="ECO:0000259" key="2">
    <source>
        <dbReference type="Pfam" id="PF13239"/>
    </source>
</evidence>
<feature type="transmembrane region" description="Helical" evidence="1">
    <location>
        <begin position="47"/>
        <end position="68"/>
    </location>
</feature>
<protein>
    <recommendedName>
        <fullName evidence="2">2TM domain-containing protein</fullName>
    </recommendedName>
</protein>
<keyword evidence="4" id="KW-1185">Reference proteome</keyword>
<feature type="domain" description="2TM" evidence="2">
    <location>
        <begin position="11"/>
        <end position="88"/>
    </location>
</feature>
<name>A0AA48HD71_9FLAO</name>
<organism evidence="3 4">
    <name type="scientific">Flagellimonas marinaquae</name>
    <dbReference type="NCBI Taxonomy" id="254955"/>
    <lineage>
        <taxon>Bacteria</taxon>
        <taxon>Pseudomonadati</taxon>
        <taxon>Bacteroidota</taxon>
        <taxon>Flavobacteriia</taxon>
        <taxon>Flavobacteriales</taxon>
        <taxon>Flavobacteriaceae</taxon>
        <taxon>Flagellimonas</taxon>
    </lineage>
</organism>
<dbReference type="AlphaFoldDB" id="A0AA48HD71"/>